<keyword evidence="11" id="KW-1185">Reference proteome</keyword>
<dbReference type="InterPro" id="IPR001841">
    <property type="entry name" value="Znf_RING"/>
</dbReference>
<dbReference type="PANTHER" id="PTHR25465:SF41">
    <property type="entry name" value="E3 UBIQUITIN-PROTEIN LIGASE RNF135"/>
    <property type="match status" value="1"/>
</dbReference>
<dbReference type="CDD" id="cd12891">
    <property type="entry name" value="SPRY_PRY_C-I_2"/>
    <property type="match status" value="1"/>
</dbReference>
<dbReference type="InterPro" id="IPR013320">
    <property type="entry name" value="ConA-like_dom_sf"/>
</dbReference>
<dbReference type="Proteomes" id="UP000694569">
    <property type="component" value="Unplaced"/>
</dbReference>
<keyword evidence="1" id="KW-0399">Innate immunity</keyword>
<organism evidence="10 11">
    <name type="scientific">Leptobrachium leishanense</name>
    <name type="common">Leishan spiny toad</name>
    <dbReference type="NCBI Taxonomy" id="445787"/>
    <lineage>
        <taxon>Eukaryota</taxon>
        <taxon>Metazoa</taxon>
        <taxon>Chordata</taxon>
        <taxon>Craniata</taxon>
        <taxon>Vertebrata</taxon>
        <taxon>Euteleostomi</taxon>
        <taxon>Amphibia</taxon>
        <taxon>Batrachia</taxon>
        <taxon>Anura</taxon>
        <taxon>Pelobatoidea</taxon>
        <taxon>Megophryidae</taxon>
        <taxon>Leptobrachium</taxon>
    </lineage>
</organism>
<dbReference type="InterPro" id="IPR051051">
    <property type="entry name" value="E3_ubiq-ligase_TRIM/RNF"/>
</dbReference>
<dbReference type="Ensembl" id="ENSLLET00000014386.1">
    <property type="protein sequence ID" value="ENSLLEP00000013850.1"/>
    <property type="gene ID" value="ENSLLEG00000008770.1"/>
</dbReference>
<proteinExistence type="predicted"/>
<dbReference type="CDD" id="cd16597">
    <property type="entry name" value="RING-HC_TRIM25_C-IV"/>
    <property type="match status" value="1"/>
</dbReference>
<evidence type="ECO:0000256" key="5">
    <source>
        <dbReference type="ARBA" id="ARBA00022859"/>
    </source>
</evidence>
<feature type="domain" description="RING-type" evidence="8">
    <location>
        <begin position="15"/>
        <end position="56"/>
    </location>
</feature>
<name>A0A8C5MIV3_9ANUR</name>
<dbReference type="InterPro" id="IPR001870">
    <property type="entry name" value="B30.2/SPRY"/>
</dbReference>
<evidence type="ECO:0000256" key="7">
    <source>
        <dbReference type="PROSITE-ProRule" id="PRU00175"/>
    </source>
</evidence>
<evidence type="ECO:0000259" key="8">
    <source>
        <dbReference type="PROSITE" id="PS50089"/>
    </source>
</evidence>
<feature type="domain" description="B30.2/SPRY" evidence="9">
    <location>
        <begin position="116"/>
        <end position="301"/>
    </location>
</feature>
<keyword evidence="3 7" id="KW-0863">Zinc-finger</keyword>
<accession>A0A8C5MIV3</accession>
<dbReference type="Pfam" id="PF00622">
    <property type="entry name" value="SPRY"/>
    <property type="match status" value="1"/>
</dbReference>
<evidence type="ECO:0000256" key="2">
    <source>
        <dbReference type="ARBA" id="ARBA00022723"/>
    </source>
</evidence>
<keyword evidence="5" id="KW-0391">Immunity</keyword>
<dbReference type="SUPFAM" id="SSF49899">
    <property type="entry name" value="Concanavalin A-like lectins/glucanases"/>
    <property type="match status" value="1"/>
</dbReference>
<protein>
    <submittedName>
        <fullName evidence="10">Uncharacterized protein</fullName>
    </submittedName>
</protein>
<evidence type="ECO:0000256" key="4">
    <source>
        <dbReference type="ARBA" id="ARBA00022833"/>
    </source>
</evidence>
<dbReference type="OrthoDB" id="128536at2759"/>
<dbReference type="InterPro" id="IPR006574">
    <property type="entry name" value="PRY"/>
</dbReference>
<dbReference type="GO" id="GO:0005737">
    <property type="term" value="C:cytoplasm"/>
    <property type="evidence" value="ECO:0007669"/>
    <property type="project" value="UniProtKB-ARBA"/>
</dbReference>
<dbReference type="PROSITE" id="PS00518">
    <property type="entry name" value="ZF_RING_1"/>
    <property type="match status" value="1"/>
</dbReference>
<evidence type="ECO:0000313" key="10">
    <source>
        <dbReference type="Ensembl" id="ENSLLEP00000013850.1"/>
    </source>
</evidence>
<evidence type="ECO:0000256" key="3">
    <source>
        <dbReference type="ARBA" id="ARBA00022771"/>
    </source>
</evidence>
<dbReference type="Gene3D" id="2.60.120.920">
    <property type="match status" value="1"/>
</dbReference>
<sequence length="301" mass="34396">KGRKEAGPGEAELTCPICTDIYTDPVTLMCGHNYCQICITRTWDNQEEGESSCPECIKRYRVRPELKRNLRLRNITCYWIKHGFRHVTGCKHGFRHVTGCKHGSDMLLDVNTASDMLLDVNTASDMLLDVNTASDMLLDVNTASNDVSISEHLKTVSRSLINQRRPETPERFQGYQVLSSRSFSSGRHYWEVEVNESGGWRVGMTYPSIERSGEQSLIGNNNKSWGLQKNYNEMYYILHDSKFIQLHHSFSCHRLGLFLDYEAGRLSFYELCDPIRHLLTFTAAFTEPLHAGFWVCGIIPG</sequence>
<dbReference type="GeneTree" id="ENSGT01030000234583"/>
<keyword evidence="6" id="KW-0175">Coiled coil</keyword>
<dbReference type="Gene3D" id="3.30.40.10">
    <property type="entry name" value="Zinc/RING finger domain, C3HC4 (zinc finger)"/>
    <property type="match status" value="1"/>
</dbReference>
<dbReference type="SUPFAM" id="SSF57850">
    <property type="entry name" value="RING/U-box"/>
    <property type="match status" value="1"/>
</dbReference>
<dbReference type="SMART" id="SM00449">
    <property type="entry name" value="SPRY"/>
    <property type="match status" value="1"/>
</dbReference>
<dbReference type="SMART" id="SM00184">
    <property type="entry name" value="RING"/>
    <property type="match status" value="1"/>
</dbReference>
<evidence type="ECO:0000256" key="6">
    <source>
        <dbReference type="ARBA" id="ARBA00023054"/>
    </source>
</evidence>
<dbReference type="Pfam" id="PF13765">
    <property type="entry name" value="PRY"/>
    <property type="match status" value="1"/>
</dbReference>
<evidence type="ECO:0000259" key="9">
    <source>
        <dbReference type="PROSITE" id="PS50188"/>
    </source>
</evidence>
<dbReference type="PROSITE" id="PS50188">
    <property type="entry name" value="B302_SPRY"/>
    <property type="match status" value="1"/>
</dbReference>
<dbReference type="InterPro" id="IPR043136">
    <property type="entry name" value="B30.2/SPRY_sf"/>
</dbReference>
<dbReference type="GO" id="GO:0045087">
    <property type="term" value="P:innate immune response"/>
    <property type="evidence" value="ECO:0007669"/>
    <property type="project" value="UniProtKB-KW"/>
</dbReference>
<dbReference type="InterPro" id="IPR013083">
    <property type="entry name" value="Znf_RING/FYVE/PHD"/>
</dbReference>
<dbReference type="InterPro" id="IPR003879">
    <property type="entry name" value="Butyrophylin_SPRY"/>
</dbReference>
<dbReference type="InterPro" id="IPR003877">
    <property type="entry name" value="SPRY_dom"/>
</dbReference>
<keyword evidence="2" id="KW-0479">Metal-binding</keyword>
<dbReference type="PRINTS" id="PR01407">
    <property type="entry name" value="BUTYPHLNCDUF"/>
</dbReference>
<dbReference type="PANTHER" id="PTHR25465">
    <property type="entry name" value="B-BOX DOMAIN CONTAINING"/>
    <property type="match status" value="1"/>
</dbReference>
<reference evidence="10" key="1">
    <citation type="submission" date="2025-08" db="UniProtKB">
        <authorList>
            <consortium name="Ensembl"/>
        </authorList>
    </citation>
    <scope>IDENTIFICATION</scope>
</reference>
<dbReference type="PROSITE" id="PS50089">
    <property type="entry name" value="ZF_RING_2"/>
    <property type="match status" value="1"/>
</dbReference>
<reference evidence="10" key="2">
    <citation type="submission" date="2025-09" db="UniProtKB">
        <authorList>
            <consortium name="Ensembl"/>
        </authorList>
    </citation>
    <scope>IDENTIFICATION</scope>
</reference>
<keyword evidence="4" id="KW-0862">Zinc</keyword>
<dbReference type="Pfam" id="PF15227">
    <property type="entry name" value="zf-C3HC4_4"/>
    <property type="match status" value="1"/>
</dbReference>
<dbReference type="InterPro" id="IPR017907">
    <property type="entry name" value="Znf_RING_CS"/>
</dbReference>
<dbReference type="GO" id="GO:0008270">
    <property type="term" value="F:zinc ion binding"/>
    <property type="evidence" value="ECO:0007669"/>
    <property type="project" value="UniProtKB-KW"/>
</dbReference>
<evidence type="ECO:0000313" key="11">
    <source>
        <dbReference type="Proteomes" id="UP000694569"/>
    </source>
</evidence>
<dbReference type="AlphaFoldDB" id="A0A8C5MIV3"/>
<evidence type="ECO:0000256" key="1">
    <source>
        <dbReference type="ARBA" id="ARBA00022588"/>
    </source>
</evidence>
<dbReference type="SMART" id="SM00589">
    <property type="entry name" value="PRY"/>
    <property type="match status" value="1"/>
</dbReference>